<keyword evidence="4" id="KW-1185">Reference proteome</keyword>
<keyword evidence="2" id="KW-0119">Carbohydrate metabolism</keyword>
<dbReference type="GO" id="GO:0005996">
    <property type="term" value="P:monosaccharide metabolic process"/>
    <property type="evidence" value="ECO:0007669"/>
    <property type="project" value="InterPro"/>
</dbReference>
<dbReference type="PROSITE" id="PS51318">
    <property type="entry name" value="TAT"/>
    <property type="match status" value="1"/>
</dbReference>
<dbReference type="Proteomes" id="UP001431776">
    <property type="component" value="Unassembled WGS sequence"/>
</dbReference>
<dbReference type="SUPFAM" id="SSF53743">
    <property type="entry name" value="FucI/AraA N-terminal and middle domains"/>
    <property type="match status" value="1"/>
</dbReference>
<dbReference type="InterPro" id="IPR009015">
    <property type="entry name" value="Fucose_isomerase_N/cen_sf"/>
</dbReference>
<evidence type="ECO:0000256" key="2">
    <source>
        <dbReference type="ARBA" id="ARBA00023277"/>
    </source>
</evidence>
<proteinExistence type="predicted"/>
<dbReference type="AlphaFoldDB" id="A0AAW6TXZ7"/>
<gene>
    <name evidence="3" type="ORF">QJ522_04880</name>
</gene>
<accession>A0AAW6TXZ7</accession>
<dbReference type="RefSeq" id="WP_349243774.1">
    <property type="nucleotide sequence ID" value="NZ_JASCXX010000004.1"/>
</dbReference>
<evidence type="ECO:0000313" key="4">
    <source>
        <dbReference type="Proteomes" id="UP001431776"/>
    </source>
</evidence>
<dbReference type="GO" id="GO:0005737">
    <property type="term" value="C:cytoplasm"/>
    <property type="evidence" value="ECO:0007669"/>
    <property type="project" value="InterPro"/>
</dbReference>
<organism evidence="3 4">
    <name type="scientific">Anaerobaca lacustris</name>
    <dbReference type="NCBI Taxonomy" id="3044600"/>
    <lineage>
        <taxon>Bacteria</taxon>
        <taxon>Pseudomonadati</taxon>
        <taxon>Planctomycetota</taxon>
        <taxon>Phycisphaerae</taxon>
        <taxon>Sedimentisphaerales</taxon>
        <taxon>Anaerobacaceae</taxon>
        <taxon>Anaerobaca</taxon>
    </lineage>
</organism>
<name>A0AAW6TXZ7_9BACT</name>
<comment type="caution">
    <text evidence="3">The sequence shown here is derived from an EMBL/GenBank/DDBJ whole genome shotgun (WGS) entry which is preliminary data.</text>
</comment>
<dbReference type="InterPro" id="IPR006311">
    <property type="entry name" value="TAT_signal"/>
</dbReference>
<reference evidence="3" key="1">
    <citation type="submission" date="2023-05" db="EMBL/GenBank/DDBJ databases">
        <title>Anaerotaeda fermentans gen. nov., sp. nov., a novel anaerobic planctomycete of the new family within the order Sedimentisphaerales isolated from Taman Peninsula, Russia.</title>
        <authorList>
            <person name="Khomyakova M.A."/>
            <person name="Merkel A.Y."/>
            <person name="Slobodkin A.I."/>
        </authorList>
    </citation>
    <scope>NUCLEOTIDE SEQUENCE</scope>
    <source>
        <strain evidence="3">M17dextr</strain>
    </source>
</reference>
<sequence>MCEQCTRREFLGTGVAGGLLLAGATWTHAWAASSPTPRPRGKSRICVIFTGEPAPQDRDWGADTRQVEAAKARLAKAEKDLGNVELLIGQSRSAEQTAALLAQAGPGTPVLTINTRNFALTGVVGPILEGAHPMIVFSLPASGHDWMYAPRWHSRGHRVSLIASSDYDELERALRLLRVIPMMKQTRVLLFPPARGTAAAQSPDEVKKRLGADVVAVEEKLFDEMTASVDDRAVQDEARWWTRNAKEIIEPNEEDIRKAARISIALQNLMAQQQAQGLAVGTCMGWLAKGFPCLGFTRLRDNGIPAACEGDMDSLLTMILFQYLIERPGFQGNATFDTSRNVLWTAHCTAPLKMDGPDGKDAPYLLRGHSEVAGSGCVPEIQYRLGETITRTKLVNLDTILASTGKIVEVPAKSVHGCRTQIVTEVRDAAKMAANWSRILETEDAMTLLHRVVFYGDHMTDVQHLARLMGMNVVEEG</sequence>
<dbReference type="GO" id="GO:0016861">
    <property type="term" value="F:intramolecular oxidoreductase activity, interconverting aldoses and ketoses"/>
    <property type="evidence" value="ECO:0007669"/>
    <property type="project" value="InterPro"/>
</dbReference>
<evidence type="ECO:0000313" key="3">
    <source>
        <dbReference type="EMBL" id="MDI6448368.1"/>
    </source>
</evidence>
<evidence type="ECO:0008006" key="5">
    <source>
        <dbReference type="Google" id="ProtNLM"/>
    </source>
</evidence>
<dbReference type="PANTHER" id="PTHR36120">
    <property type="entry name" value="FUCOSE ISOMERASE"/>
    <property type="match status" value="1"/>
</dbReference>
<dbReference type="PANTHER" id="PTHR36120:SF1">
    <property type="entry name" value="L-FUCOSE ISOMERASE C-TERMINAL DOMAIN-CONTAINING PROTEIN"/>
    <property type="match status" value="1"/>
</dbReference>
<protein>
    <recommendedName>
        <fullName evidence="5">Fucose isomerase</fullName>
    </recommendedName>
</protein>
<keyword evidence="1" id="KW-0413">Isomerase</keyword>
<dbReference type="EMBL" id="JASCXX010000004">
    <property type="protein sequence ID" value="MDI6448368.1"/>
    <property type="molecule type" value="Genomic_DNA"/>
</dbReference>
<evidence type="ECO:0000256" key="1">
    <source>
        <dbReference type="ARBA" id="ARBA00023235"/>
    </source>
</evidence>